<dbReference type="Gene3D" id="1.20.120.450">
    <property type="entry name" value="dinb family like domain"/>
    <property type="match status" value="1"/>
</dbReference>
<dbReference type="PANTHER" id="PTHR36922:SF1">
    <property type="entry name" value="DUF1993 DOMAIN-CONTAINING PROTEIN"/>
    <property type="match status" value="1"/>
</dbReference>
<keyword evidence="2" id="KW-1185">Reference proteome</keyword>
<evidence type="ECO:0000313" key="1">
    <source>
        <dbReference type="EMBL" id="QBR00037.1"/>
    </source>
</evidence>
<protein>
    <submittedName>
        <fullName evidence="1">DUF1993 domain-containing protein</fullName>
    </submittedName>
</protein>
<dbReference type="PANTHER" id="PTHR36922">
    <property type="entry name" value="BLL2446 PROTEIN"/>
    <property type="match status" value="1"/>
</dbReference>
<accession>A0A4P7CYV9</accession>
<evidence type="ECO:0000313" key="2">
    <source>
        <dbReference type="Proteomes" id="UP000295727"/>
    </source>
</evidence>
<dbReference type="AlphaFoldDB" id="A0A4P7CYV9"/>
<dbReference type="Pfam" id="PF09351">
    <property type="entry name" value="DUF1993"/>
    <property type="match status" value="1"/>
</dbReference>
<organism evidence="1 2">
    <name type="scientific">Paraburkholderia pallida</name>
    <dbReference type="NCBI Taxonomy" id="2547399"/>
    <lineage>
        <taxon>Bacteria</taxon>
        <taxon>Pseudomonadati</taxon>
        <taxon>Pseudomonadota</taxon>
        <taxon>Betaproteobacteria</taxon>
        <taxon>Burkholderiales</taxon>
        <taxon>Burkholderiaceae</taxon>
        <taxon>Paraburkholderia</taxon>
    </lineage>
</organism>
<gene>
    <name evidence="1" type="ORF">E1956_23330</name>
</gene>
<reference evidence="1 2" key="1">
    <citation type="submission" date="2019-03" db="EMBL/GenBank/DDBJ databases">
        <title>Paraburkholderia sp. 7MH5, isolated from subtropical forest soil.</title>
        <authorList>
            <person name="Gao Z.-H."/>
            <person name="Qiu L.-H."/>
        </authorList>
    </citation>
    <scope>NUCLEOTIDE SEQUENCE [LARGE SCALE GENOMIC DNA]</scope>
    <source>
        <strain evidence="1 2">7MH5</strain>
    </source>
</reference>
<dbReference type="Proteomes" id="UP000295727">
    <property type="component" value="Chromosome 2"/>
</dbReference>
<proteinExistence type="predicted"/>
<dbReference type="SUPFAM" id="SSF109854">
    <property type="entry name" value="DinB/YfiT-like putative metalloenzymes"/>
    <property type="match status" value="1"/>
</dbReference>
<dbReference type="InterPro" id="IPR018531">
    <property type="entry name" value="DUF1993"/>
</dbReference>
<name>A0A4P7CYV9_9BURK</name>
<dbReference type="EMBL" id="CP038149">
    <property type="protein sequence ID" value="QBR00037.1"/>
    <property type="molecule type" value="Genomic_DNA"/>
</dbReference>
<dbReference type="RefSeq" id="WP_134753325.1">
    <property type="nucleotide sequence ID" value="NZ_CP038149.1"/>
</dbReference>
<sequence length="171" mass="18717">MSITMYQASVPVLVRGLANLQTIIGKAQAHAAEKQIDPSVLTGARLFPDMLPLARQIHIATDTAKGCAARLAGVDAPKFEDVEVSFDDLHARIQKTIDYLKTFKPEQIDGTEGKSITLKMRSGPIEFTGQNYLLAFVLPNFYFHVTTAYDILRHNGVELGKLDFLGGNPSA</sequence>
<dbReference type="InterPro" id="IPR034660">
    <property type="entry name" value="DinB/YfiT-like"/>
</dbReference>
<dbReference type="OrthoDB" id="338237at2"/>
<dbReference type="KEGG" id="ppai:E1956_23330"/>